<dbReference type="Gene3D" id="2.30.30.1060">
    <property type="match status" value="1"/>
</dbReference>
<proteinExistence type="predicted"/>
<feature type="region of interest" description="Disordered" evidence="1">
    <location>
        <begin position="1"/>
        <end position="72"/>
    </location>
</feature>
<organism evidence="3 4">
    <name type="scientific">Mycobacterium asiaticum</name>
    <dbReference type="NCBI Taxonomy" id="1790"/>
    <lineage>
        <taxon>Bacteria</taxon>
        <taxon>Bacillati</taxon>
        <taxon>Actinomycetota</taxon>
        <taxon>Actinomycetes</taxon>
        <taxon>Mycobacteriales</taxon>
        <taxon>Mycobacteriaceae</taxon>
        <taxon>Mycobacterium</taxon>
    </lineage>
</organism>
<sequence length="72" mass="8061">MTEKNFSKGDSVEWQSHGNTVRGKVERKITSDTEAAGRTVRASKEEPQYQVRSDKTGKDAVHKPSALKRSDK</sequence>
<reference evidence="3 4" key="1">
    <citation type="submission" date="2016-06" db="EMBL/GenBank/DDBJ databases">
        <authorList>
            <person name="Kjaerup R.B."/>
            <person name="Dalgaard T.S."/>
            <person name="Juul-Madsen H.R."/>
        </authorList>
    </citation>
    <scope>NUCLEOTIDE SEQUENCE [LARGE SCALE GENOMIC DNA]</scope>
    <source>
        <strain evidence="3 4">1276495.2</strain>
    </source>
</reference>
<dbReference type="Pfam" id="PF11160">
    <property type="entry name" value="Hva1_TUDOR"/>
    <property type="match status" value="1"/>
</dbReference>
<dbReference type="Proteomes" id="UP000093925">
    <property type="component" value="Unassembled WGS sequence"/>
</dbReference>
<name>A0A1A3KKF7_MYCAS</name>
<protein>
    <recommendedName>
        <fullName evidence="2">Hypervirulence associated protein TUDOR domain-containing protein</fullName>
    </recommendedName>
</protein>
<feature type="domain" description="Hypervirulence associated protein TUDOR" evidence="2">
    <location>
        <begin position="9"/>
        <end position="67"/>
    </location>
</feature>
<evidence type="ECO:0000256" key="1">
    <source>
        <dbReference type="SAM" id="MobiDB-lite"/>
    </source>
</evidence>
<evidence type="ECO:0000313" key="4">
    <source>
        <dbReference type="Proteomes" id="UP000093925"/>
    </source>
</evidence>
<evidence type="ECO:0000313" key="3">
    <source>
        <dbReference type="EMBL" id="OBJ84924.1"/>
    </source>
</evidence>
<feature type="compositionally biased region" description="Basic and acidic residues" evidence="1">
    <location>
        <begin position="42"/>
        <end position="72"/>
    </location>
</feature>
<evidence type="ECO:0000259" key="2">
    <source>
        <dbReference type="Pfam" id="PF11160"/>
    </source>
</evidence>
<comment type="caution">
    <text evidence="3">The sequence shown here is derived from an EMBL/GenBank/DDBJ whole genome shotgun (WGS) entry which is preliminary data.</text>
</comment>
<dbReference type="InterPro" id="IPR021331">
    <property type="entry name" value="Hva1_TUDOR"/>
</dbReference>
<dbReference type="EMBL" id="LZLM01000078">
    <property type="protein sequence ID" value="OBJ84924.1"/>
    <property type="molecule type" value="Genomic_DNA"/>
</dbReference>
<gene>
    <name evidence="3" type="ORF">A5640_14840</name>
</gene>
<dbReference type="RefSeq" id="WP_065140474.1">
    <property type="nucleotide sequence ID" value="NZ_LZLM01000078.1"/>
</dbReference>
<feature type="compositionally biased region" description="Basic and acidic residues" evidence="1">
    <location>
        <begin position="1"/>
        <end position="11"/>
    </location>
</feature>
<dbReference type="AlphaFoldDB" id="A0A1A3KKF7"/>
<accession>A0A1A3KKF7</accession>